<comment type="caution">
    <text evidence="9">The sequence shown here is derived from an EMBL/GenBank/DDBJ whole genome shotgun (WGS) entry which is preliminary data.</text>
</comment>
<proteinExistence type="inferred from homology"/>
<evidence type="ECO:0000256" key="4">
    <source>
        <dbReference type="ARBA" id="ARBA00023002"/>
    </source>
</evidence>
<dbReference type="InterPro" id="IPR001189">
    <property type="entry name" value="Mn/Fe_SOD"/>
</dbReference>
<evidence type="ECO:0000256" key="5">
    <source>
        <dbReference type="PIRSR" id="PIRSR000349-1"/>
    </source>
</evidence>
<dbReference type="EC" id="1.15.1.1" evidence="2 6"/>
<dbReference type="GO" id="GO:0004784">
    <property type="term" value="F:superoxide dismutase activity"/>
    <property type="evidence" value="ECO:0007669"/>
    <property type="project" value="UniProtKB-EC"/>
</dbReference>
<dbReference type="SUPFAM" id="SSF46609">
    <property type="entry name" value="Fe,Mn superoxide dismutase (SOD), N-terminal domain"/>
    <property type="match status" value="1"/>
</dbReference>
<organism evidence="9 10">
    <name type="scientific">Candidatus Woesebacteria bacterium GW2011_GWB1_39_10b</name>
    <dbReference type="NCBI Taxonomy" id="1618573"/>
    <lineage>
        <taxon>Bacteria</taxon>
        <taxon>Candidatus Woeseibacteriota</taxon>
    </lineage>
</organism>
<dbReference type="Gene3D" id="1.10.287.990">
    <property type="entry name" value="Fe,Mn superoxide dismutase (SOD) domain"/>
    <property type="match status" value="1"/>
</dbReference>
<evidence type="ECO:0000259" key="8">
    <source>
        <dbReference type="Pfam" id="PF02777"/>
    </source>
</evidence>
<evidence type="ECO:0000256" key="1">
    <source>
        <dbReference type="ARBA" id="ARBA00008714"/>
    </source>
</evidence>
<dbReference type="EMBL" id="LBVW01000003">
    <property type="protein sequence ID" value="KKQ94221.1"/>
    <property type="molecule type" value="Genomic_DNA"/>
</dbReference>
<comment type="function">
    <text evidence="6">Destroys radicals which are normally produced within the cells and which are toxic to biological systems.</text>
</comment>
<dbReference type="PRINTS" id="PR01703">
    <property type="entry name" value="MNSODISMTASE"/>
</dbReference>
<dbReference type="PATRIC" id="fig|1618573.3.peg.213"/>
<dbReference type="PIRSF" id="PIRSF000349">
    <property type="entry name" value="SODismutase"/>
    <property type="match status" value="1"/>
</dbReference>
<dbReference type="STRING" id="1618573.UT19_C0003G0026"/>
<sequence>MEHKLPELPYAYNALEPYIDERTMKIHHTKHHQAYINNLNLALEKYPKLFKFDVHSLISNLPRLPGNIRNAVRNSGGGHSNHSLFWKIMRPAQRASRPEGLLKKVLSNNFGSFDSFREKFSQTALARFGSGWAWLSVTGSELVIEDTENQDSPLSRKRIPILGLDVWEHAYYLKYQNRRADYIEAWWNIVNWDQVEINLRSALK</sequence>
<dbReference type="PANTHER" id="PTHR43595">
    <property type="entry name" value="37S RIBOSOMAL PROTEIN S26, MITOCHONDRIAL"/>
    <property type="match status" value="1"/>
</dbReference>
<feature type="binding site" evidence="5">
    <location>
        <position position="165"/>
    </location>
    <ligand>
        <name>Mn(2+)</name>
        <dbReference type="ChEBI" id="CHEBI:29035"/>
    </ligand>
</feature>
<dbReference type="PANTHER" id="PTHR43595:SF2">
    <property type="entry name" value="SMALL RIBOSOMAL SUBUNIT PROTEIN MS42"/>
    <property type="match status" value="1"/>
</dbReference>
<feature type="binding site" evidence="5">
    <location>
        <position position="82"/>
    </location>
    <ligand>
        <name>Mn(2+)</name>
        <dbReference type="ChEBI" id="CHEBI:29035"/>
    </ligand>
</feature>
<feature type="binding site" evidence="5">
    <location>
        <position position="169"/>
    </location>
    <ligand>
        <name>Mn(2+)</name>
        <dbReference type="ChEBI" id="CHEBI:29035"/>
    </ligand>
</feature>
<gene>
    <name evidence="9" type="ORF">UT19_C0003G0026</name>
</gene>
<keyword evidence="3 5" id="KW-0479">Metal-binding</keyword>
<dbReference type="Proteomes" id="UP000034932">
    <property type="component" value="Unassembled WGS sequence"/>
</dbReference>
<dbReference type="GO" id="GO:0046872">
    <property type="term" value="F:metal ion binding"/>
    <property type="evidence" value="ECO:0007669"/>
    <property type="project" value="UniProtKB-KW"/>
</dbReference>
<dbReference type="InterPro" id="IPR036324">
    <property type="entry name" value="Mn/Fe_SOD_N_sf"/>
</dbReference>
<keyword evidence="4 6" id="KW-0560">Oxidoreductase</keyword>
<evidence type="ECO:0000256" key="6">
    <source>
        <dbReference type="RuleBase" id="RU000414"/>
    </source>
</evidence>
<dbReference type="GO" id="GO:0005737">
    <property type="term" value="C:cytoplasm"/>
    <property type="evidence" value="ECO:0007669"/>
    <property type="project" value="TreeGrafter"/>
</dbReference>
<dbReference type="InterPro" id="IPR036314">
    <property type="entry name" value="SOD_C_sf"/>
</dbReference>
<name>A0A0G0PXV6_9BACT</name>
<evidence type="ECO:0000256" key="2">
    <source>
        <dbReference type="ARBA" id="ARBA00012682"/>
    </source>
</evidence>
<dbReference type="InterPro" id="IPR019833">
    <property type="entry name" value="Mn/Fe_SOD_BS"/>
</dbReference>
<dbReference type="Pfam" id="PF00081">
    <property type="entry name" value="Sod_Fe_N"/>
    <property type="match status" value="1"/>
</dbReference>
<feature type="domain" description="Manganese/iron superoxide dismutase N-terminal" evidence="7">
    <location>
        <begin position="2"/>
        <end position="89"/>
    </location>
</feature>
<protein>
    <recommendedName>
        <fullName evidence="2 6">Superoxide dismutase</fullName>
        <ecNumber evidence="2 6">1.15.1.1</ecNumber>
    </recommendedName>
</protein>
<evidence type="ECO:0000313" key="10">
    <source>
        <dbReference type="Proteomes" id="UP000034932"/>
    </source>
</evidence>
<dbReference type="AlphaFoldDB" id="A0A0G0PXV6"/>
<evidence type="ECO:0000313" key="9">
    <source>
        <dbReference type="EMBL" id="KKQ94221.1"/>
    </source>
</evidence>
<dbReference type="InterPro" id="IPR019831">
    <property type="entry name" value="Mn/Fe_SOD_N"/>
</dbReference>
<dbReference type="SUPFAM" id="SSF54719">
    <property type="entry name" value="Fe,Mn superoxide dismutase (SOD), C-terminal domain"/>
    <property type="match status" value="1"/>
</dbReference>
<reference evidence="9 10" key="1">
    <citation type="journal article" date="2015" name="Nature">
        <title>rRNA introns, odd ribosomes, and small enigmatic genomes across a large radiation of phyla.</title>
        <authorList>
            <person name="Brown C.T."/>
            <person name="Hug L.A."/>
            <person name="Thomas B.C."/>
            <person name="Sharon I."/>
            <person name="Castelle C.J."/>
            <person name="Singh A."/>
            <person name="Wilkins M.J."/>
            <person name="Williams K.H."/>
            <person name="Banfield J.F."/>
        </authorList>
    </citation>
    <scope>NUCLEOTIDE SEQUENCE [LARGE SCALE GENOMIC DNA]</scope>
</reference>
<evidence type="ECO:0000256" key="3">
    <source>
        <dbReference type="ARBA" id="ARBA00022723"/>
    </source>
</evidence>
<dbReference type="FunFam" id="3.55.40.20:FF:000001">
    <property type="entry name" value="Superoxide dismutase"/>
    <property type="match status" value="1"/>
</dbReference>
<dbReference type="Gene3D" id="3.55.40.20">
    <property type="entry name" value="Iron/manganese superoxide dismutase, C-terminal domain"/>
    <property type="match status" value="1"/>
</dbReference>
<evidence type="ECO:0000259" key="7">
    <source>
        <dbReference type="Pfam" id="PF00081"/>
    </source>
</evidence>
<dbReference type="InterPro" id="IPR019832">
    <property type="entry name" value="Mn/Fe_SOD_C"/>
</dbReference>
<feature type="domain" description="Manganese/iron superoxide dismutase C-terminal" evidence="8">
    <location>
        <begin position="99"/>
        <end position="196"/>
    </location>
</feature>
<comment type="similarity">
    <text evidence="1 6">Belongs to the iron/manganese superoxide dismutase family.</text>
</comment>
<dbReference type="FunFam" id="1.10.287.990:FF:000001">
    <property type="entry name" value="Superoxide dismutase"/>
    <property type="match status" value="1"/>
</dbReference>
<dbReference type="PROSITE" id="PS00088">
    <property type="entry name" value="SOD_MN"/>
    <property type="match status" value="1"/>
</dbReference>
<dbReference type="Pfam" id="PF02777">
    <property type="entry name" value="Sod_Fe_C"/>
    <property type="match status" value="1"/>
</dbReference>
<comment type="catalytic activity">
    <reaction evidence="6">
        <text>2 superoxide + 2 H(+) = H2O2 + O2</text>
        <dbReference type="Rhea" id="RHEA:20696"/>
        <dbReference type="ChEBI" id="CHEBI:15378"/>
        <dbReference type="ChEBI" id="CHEBI:15379"/>
        <dbReference type="ChEBI" id="CHEBI:16240"/>
        <dbReference type="ChEBI" id="CHEBI:18421"/>
        <dbReference type="EC" id="1.15.1.1"/>
    </reaction>
</comment>
<accession>A0A0G0PXV6</accession>
<feature type="binding site" evidence="5">
    <location>
        <position position="27"/>
    </location>
    <ligand>
        <name>Mn(2+)</name>
        <dbReference type="ChEBI" id="CHEBI:29035"/>
    </ligand>
</feature>